<dbReference type="EC" id="2.1.1.77" evidence="3"/>
<dbReference type="CDD" id="cd02440">
    <property type="entry name" value="AdoMet_MTases"/>
    <property type="match status" value="1"/>
</dbReference>
<keyword evidence="5" id="KW-0963">Cytoplasm</keyword>
<sequence length="369" mass="39771">MTDLDALHAALVERLDTDDTIRAAFSAHPRHRFIPDMIWPDATGLPLFRTAEPDRWAGMVYGSGSVTTQANDGGGGPRNEPSSSSSAPQLMADMIAAVGVREGMRVLEIGTGTGWNAAVLAALVGDEGEVVSVEIDPGVAARARERLEGTGVRVLTSATPPSEEEFDAVIATCAVSRIPTEWLTAADEDAPVVLPWNPHPAVHSTPIVVLRRRGRIGAGSFVREAAFMRDRTQRSDDPPFPGLGRSPDRTSDLPVGSIELITSGLMTRLMLMLPGTRIGTGVRPFGSGHGRIVWLGDEEGSWAYVWPDGTATGGGARLMEEELSNAYRWLENTGFPELSTFSLEADPGRDLYRVTCSAMEWAWEHRVSL</sequence>
<dbReference type="Gene3D" id="3.40.50.150">
    <property type="entry name" value="Vaccinia Virus protein VP39"/>
    <property type="match status" value="1"/>
</dbReference>
<feature type="region of interest" description="Disordered" evidence="12">
    <location>
        <begin position="227"/>
        <end position="251"/>
    </location>
</feature>
<evidence type="ECO:0000256" key="5">
    <source>
        <dbReference type="ARBA" id="ARBA00022490"/>
    </source>
</evidence>
<dbReference type="InterPro" id="IPR000682">
    <property type="entry name" value="PCMT"/>
</dbReference>
<evidence type="ECO:0000313" key="14">
    <source>
        <dbReference type="Proteomes" id="UP001585053"/>
    </source>
</evidence>
<organism evidence="13 14">
    <name type="scientific">Nocardiopsis alba</name>
    <dbReference type="NCBI Taxonomy" id="53437"/>
    <lineage>
        <taxon>Bacteria</taxon>
        <taxon>Bacillati</taxon>
        <taxon>Actinomycetota</taxon>
        <taxon>Actinomycetes</taxon>
        <taxon>Streptosporangiales</taxon>
        <taxon>Nocardiopsidaceae</taxon>
        <taxon>Nocardiopsis</taxon>
    </lineage>
</organism>
<dbReference type="RefSeq" id="WP_376736614.1">
    <property type="nucleotide sequence ID" value="NZ_JAYMRS010000001.1"/>
</dbReference>
<evidence type="ECO:0000256" key="6">
    <source>
        <dbReference type="ARBA" id="ARBA00022603"/>
    </source>
</evidence>
<protein>
    <recommendedName>
        <fullName evidence="4">Protein-L-isoaspartate O-methyltransferase</fullName>
        <ecNumber evidence="3">2.1.1.77</ecNumber>
    </recommendedName>
    <alternativeName>
        <fullName evidence="11">L-isoaspartyl protein carboxyl methyltransferase</fullName>
    </alternativeName>
    <alternativeName>
        <fullName evidence="9">Protein L-isoaspartyl methyltransferase</fullName>
    </alternativeName>
    <alternativeName>
        <fullName evidence="10">Protein-beta-aspartate methyltransferase</fullName>
    </alternativeName>
</protein>
<dbReference type="PANTHER" id="PTHR11579">
    <property type="entry name" value="PROTEIN-L-ISOASPARTATE O-METHYLTRANSFERASE"/>
    <property type="match status" value="1"/>
</dbReference>
<feature type="region of interest" description="Disordered" evidence="12">
    <location>
        <begin position="60"/>
        <end position="87"/>
    </location>
</feature>
<dbReference type="Pfam" id="PF01135">
    <property type="entry name" value="PCMT"/>
    <property type="match status" value="1"/>
</dbReference>
<evidence type="ECO:0000256" key="9">
    <source>
        <dbReference type="ARBA" id="ARBA00030757"/>
    </source>
</evidence>
<gene>
    <name evidence="13" type="ORF">VSQ78_01625</name>
</gene>
<name>A0ABV5DP73_9ACTN</name>
<keyword evidence="7" id="KW-0808">Transferase</keyword>
<comment type="similarity">
    <text evidence="2">Belongs to the methyltransferase superfamily. L-isoaspartyl/D-aspartyl protein methyltransferase family.</text>
</comment>
<evidence type="ECO:0000256" key="2">
    <source>
        <dbReference type="ARBA" id="ARBA00005369"/>
    </source>
</evidence>
<evidence type="ECO:0000256" key="8">
    <source>
        <dbReference type="ARBA" id="ARBA00022691"/>
    </source>
</evidence>
<dbReference type="SUPFAM" id="SSF53335">
    <property type="entry name" value="S-adenosyl-L-methionine-dependent methyltransferases"/>
    <property type="match status" value="1"/>
</dbReference>
<evidence type="ECO:0000256" key="11">
    <source>
        <dbReference type="ARBA" id="ARBA00031350"/>
    </source>
</evidence>
<reference evidence="13 14" key="1">
    <citation type="submission" date="2024-01" db="EMBL/GenBank/DDBJ databases">
        <title>Genome mining of biosynthetic gene clusters to explore secondary metabolites of Streptomyces sp.</title>
        <authorList>
            <person name="Baig A."/>
            <person name="Ajitkumar Shintre N."/>
            <person name="Kumar H."/>
            <person name="Anbarasu A."/>
            <person name="Ramaiah S."/>
        </authorList>
    </citation>
    <scope>NUCLEOTIDE SEQUENCE [LARGE SCALE GENOMIC DNA]</scope>
    <source>
        <strain evidence="13 14">A01</strain>
    </source>
</reference>
<dbReference type="Proteomes" id="UP001585053">
    <property type="component" value="Unassembled WGS sequence"/>
</dbReference>
<keyword evidence="6 13" id="KW-0489">Methyltransferase</keyword>
<comment type="caution">
    <text evidence="13">The sequence shown here is derived from an EMBL/GenBank/DDBJ whole genome shotgun (WGS) entry which is preliminary data.</text>
</comment>
<keyword evidence="8" id="KW-0949">S-adenosyl-L-methionine</keyword>
<proteinExistence type="inferred from homology"/>
<evidence type="ECO:0000256" key="12">
    <source>
        <dbReference type="SAM" id="MobiDB-lite"/>
    </source>
</evidence>
<dbReference type="EMBL" id="JAYMRS010000001">
    <property type="protein sequence ID" value="MFB8766383.1"/>
    <property type="molecule type" value="Genomic_DNA"/>
</dbReference>
<evidence type="ECO:0000256" key="7">
    <source>
        <dbReference type="ARBA" id="ARBA00022679"/>
    </source>
</evidence>
<dbReference type="GO" id="GO:0008168">
    <property type="term" value="F:methyltransferase activity"/>
    <property type="evidence" value="ECO:0007669"/>
    <property type="project" value="UniProtKB-KW"/>
</dbReference>
<dbReference type="GO" id="GO:0032259">
    <property type="term" value="P:methylation"/>
    <property type="evidence" value="ECO:0007669"/>
    <property type="project" value="UniProtKB-KW"/>
</dbReference>
<evidence type="ECO:0000256" key="1">
    <source>
        <dbReference type="ARBA" id="ARBA00004496"/>
    </source>
</evidence>
<accession>A0ABV5DP73</accession>
<evidence type="ECO:0000313" key="13">
    <source>
        <dbReference type="EMBL" id="MFB8766383.1"/>
    </source>
</evidence>
<evidence type="ECO:0000256" key="3">
    <source>
        <dbReference type="ARBA" id="ARBA00011890"/>
    </source>
</evidence>
<evidence type="ECO:0000256" key="10">
    <source>
        <dbReference type="ARBA" id="ARBA00031323"/>
    </source>
</evidence>
<comment type="subcellular location">
    <subcellularLocation>
        <location evidence="1">Cytoplasm</location>
    </subcellularLocation>
</comment>
<dbReference type="InterPro" id="IPR029063">
    <property type="entry name" value="SAM-dependent_MTases_sf"/>
</dbReference>
<keyword evidence="14" id="KW-1185">Reference proteome</keyword>
<dbReference type="PANTHER" id="PTHR11579:SF0">
    <property type="entry name" value="PROTEIN-L-ISOASPARTATE(D-ASPARTATE) O-METHYLTRANSFERASE"/>
    <property type="match status" value="1"/>
</dbReference>
<evidence type="ECO:0000256" key="4">
    <source>
        <dbReference type="ARBA" id="ARBA00013346"/>
    </source>
</evidence>
<feature type="compositionally biased region" description="Basic and acidic residues" evidence="12">
    <location>
        <begin position="227"/>
        <end position="237"/>
    </location>
</feature>